<feature type="region of interest" description="Disordered" evidence="1">
    <location>
        <begin position="1"/>
        <end position="61"/>
    </location>
</feature>
<evidence type="ECO:0000259" key="2">
    <source>
        <dbReference type="Pfam" id="PF01037"/>
    </source>
</evidence>
<dbReference type="PANTHER" id="PTHR30154:SF34">
    <property type="entry name" value="TRANSCRIPTIONAL REGULATOR AZLB"/>
    <property type="match status" value="1"/>
</dbReference>
<dbReference type="InterPro" id="IPR011008">
    <property type="entry name" value="Dimeric_a/b-barrel"/>
</dbReference>
<feature type="domain" description="Transcription regulator AsnC/Lrp ligand binding" evidence="2">
    <location>
        <begin position="90"/>
        <end position="161"/>
    </location>
</feature>
<proteinExistence type="predicted"/>
<gene>
    <name evidence="3" type="ORF">HD596_005951</name>
</gene>
<dbReference type="SUPFAM" id="SSF54909">
    <property type="entry name" value="Dimeric alpha+beta barrel"/>
    <property type="match status" value="1"/>
</dbReference>
<dbReference type="SMART" id="SM00344">
    <property type="entry name" value="HTH_ASNC"/>
    <property type="match status" value="1"/>
</dbReference>
<sequence>MTTRTVGATAASGVAPATMPTSSSSSDPANADTGSAGASHQDRPAWTTSRPRAIPSGKIPSPAEKGVIRGYRAVIDPAAVGRSFEVLVDLTLDAQDAETVERFEQTLARAAEVIELRRLFGSPDYFVRVAVADLAAYETFLSTYVMTIPRIRNVTSHFTMKNVKPAP</sequence>
<reference evidence="3 4" key="1">
    <citation type="submission" date="2020-08" db="EMBL/GenBank/DDBJ databases">
        <title>Sequencing the genomes of 1000 actinobacteria strains.</title>
        <authorList>
            <person name="Klenk H.-P."/>
        </authorList>
    </citation>
    <scope>NUCLEOTIDE SEQUENCE [LARGE SCALE GENOMIC DNA]</scope>
    <source>
        <strain evidence="3 4">DSM 45507</strain>
    </source>
</reference>
<dbReference type="GO" id="GO:0005829">
    <property type="term" value="C:cytosol"/>
    <property type="evidence" value="ECO:0007669"/>
    <property type="project" value="TreeGrafter"/>
</dbReference>
<organism evidence="3 4">
    <name type="scientific">Nonomuraea jabiensis</name>
    <dbReference type="NCBI Taxonomy" id="882448"/>
    <lineage>
        <taxon>Bacteria</taxon>
        <taxon>Bacillati</taxon>
        <taxon>Actinomycetota</taxon>
        <taxon>Actinomycetes</taxon>
        <taxon>Streptosporangiales</taxon>
        <taxon>Streptosporangiaceae</taxon>
        <taxon>Nonomuraea</taxon>
    </lineage>
</organism>
<dbReference type="PANTHER" id="PTHR30154">
    <property type="entry name" value="LEUCINE-RESPONSIVE REGULATORY PROTEIN"/>
    <property type="match status" value="1"/>
</dbReference>
<dbReference type="Gene3D" id="3.30.70.920">
    <property type="match status" value="1"/>
</dbReference>
<dbReference type="InterPro" id="IPR019887">
    <property type="entry name" value="Tscrpt_reg_AsnC/Lrp_C"/>
</dbReference>
<dbReference type="GO" id="GO:0043565">
    <property type="term" value="F:sequence-specific DNA binding"/>
    <property type="evidence" value="ECO:0007669"/>
    <property type="project" value="TreeGrafter"/>
</dbReference>
<dbReference type="EMBL" id="JACHMB010000001">
    <property type="protein sequence ID" value="MBB5779195.1"/>
    <property type="molecule type" value="Genomic_DNA"/>
</dbReference>
<name>A0A7W9G8L5_9ACTN</name>
<accession>A0A7W9G8L5</accession>
<comment type="caution">
    <text evidence="3">The sequence shown here is derived from an EMBL/GenBank/DDBJ whole genome shotgun (WGS) entry which is preliminary data.</text>
</comment>
<dbReference type="Pfam" id="PF01037">
    <property type="entry name" value="AsnC_trans_reg"/>
    <property type="match status" value="1"/>
</dbReference>
<evidence type="ECO:0000256" key="1">
    <source>
        <dbReference type="SAM" id="MobiDB-lite"/>
    </source>
</evidence>
<dbReference type="AlphaFoldDB" id="A0A7W9G8L5"/>
<evidence type="ECO:0000313" key="3">
    <source>
        <dbReference type="EMBL" id="MBB5779195.1"/>
    </source>
</evidence>
<dbReference type="GO" id="GO:0043200">
    <property type="term" value="P:response to amino acid"/>
    <property type="evidence" value="ECO:0007669"/>
    <property type="project" value="TreeGrafter"/>
</dbReference>
<keyword evidence="4" id="KW-1185">Reference proteome</keyword>
<dbReference type="InterPro" id="IPR019888">
    <property type="entry name" value="Tscrpt_reg_AsnC-like"/>
</dbReference>
<protein>
    <recommendedName>
        <fullName evidence="2">Transcription regulator AsnC/Lrp ligand binding domain-containing protein</fullName>
    </recommendedName>
</protein>
<evidence type="ECO:0000313" key="4">
    <source>
        <dbReference type="Proteomes" id="UP000579153"/>
    </source>
</evidence>
<dbReference type="Proteomes" id="UP000579153">
    <property type="component" value="Unassembled WGS sequence"/>
</dbReference>